<organism evidence="2 3">
    <name type="scientific">Basidiobolus meristosporus CBS 931.73</name>
    <dbReference type="NCBI Taxonomy" id="1314790"/>
    <lineage>
        <taxon>Eukaryota</taxon>
        <taxon>Fungi</taxon>
        <taxon>Fungi incertae sedis</taxon>
        <taxon>Zoopagomycota</taxon>
        <taxon>Entomophthoromycotina</taxon>
        <taxon>Basidiobolomycetes</taxon>
        <taxon>Basidiobolales</taxon>
        <taxon>Basidiobolaceae</taxon>
        <taxon>Basidiobolus</taxon>
    </lineage>
</organism>
<evidence type="ECO:0000313" key="3">
    <source>
        <dbReference type="Proteomes" id="UP000193498"/>
    </source>
</evidence>
<evidence type="ECO:0000256" key="1">
    <source>
        <dbReference type="SAM" id="SignalP"/>
    </source>
</evidence>
<dbReference type="PANTHER" id="PTHR31400">
    <property type="entry name" value="GUANYLYL CYCLASE DOMAIN CONTAINING PROTEIN 1 GUCD1"/>
    <property type="match status" value="1"/>
</dbReference>
<feature type="non-terminal residue" evidence="2">
    <location>
        <position position="1"/>
    </location>
</feature>
<gene>
    <name evidence="2" type="ORF">K493DRAFT_210904</name>
</gene>
<sequence>GLACVYMILVALGLKNTSMTDLRLACSTDSVWTIDLAYLIRKFYDVDFTYYTSYMGINPSHTTQEFYQESMESDEERVSRQFASAKKNNIRVIRLILPLVDFKRFLIGQKYAILLLVDLRFLKCEKCKVRATRYGSETYSQDFVILSNAFRHFIVLIQYDLTRNLFIYRDPGSHDDYCTIQPDQLEKARSSVGTDHDWYDIISIVTRTSY</sequence>
<keyword evidence="3" id="KW-1185">Reference proteome</keyword>
<feature type="chain" id="PRO_5012395269" evidence="1">
    <location>
        <begin position="20"/>
        <end position="210"/>
    </location>
</feature>
<dbReference type="OrthoDB" id="206796at2759"/>
<dbReference type="PANTHER" id="PTHR31400:SF1">
    <property type="entry name" value="PROTEIN GUCD1"/>
    <property type="match status" value="1"/>
</dbReference>
<dbReference type="Proteomes" id="UP000193498">
    <property type="component" value="Unassembled WGS sequence"/>
</dbReference>
<comment type="caution">
    <text evidence="2">The sequence shown here is derived from an EMBL/GenBank/DDBJ whole genome shotgun (WGS) entry which is preliminary data.</text>
</comment>
<dbReference type="EMBL" id="MCFE01000082">
    <property type="protein sequence ID" value="ORY00485.1"/>
    <property type="molecule type" value="Genomic_DNA"/>
</dbReference>
<feature type="signal peptide" evidence="1">
    <location>
        <begin position="1"/>
        <end position="19"/>
    </location>
</feature>
<keyword evidence="1" id="KW-0732">Signal</keyword>
<dbReference type="InterPro" id="IPR018616">
    <property type="entry name" value="GUCD1"/>
</dbReference>
<name>A0A1Y1YSD6_9FUNG</name>
<dbReference type="AlphaFoldDB" id="A0A1Y1YSD6"/>
<reference evidence="2 3" key="1">
    <citation type="submission" date="2016-07" db="EMBL/GenBank/DDBJ databases">
        <title>Pervasive Adenine N6-methylation of Active Genes in Fungi.</title>
        <authorList>
            <consortium name="DOE Joint Genome Institute"/>
            <person name="Mondo S.J."/>
            <person name="Dannebaum R.O."/>
            <person name="Kuo R.C."/>
            <person name="Labutti K."/>
            <person name="Haridas S."/>
            <person name="Kuo A."/>
            <person name="Salamov A."/>
            <person name="Ahrendt S.R."/>
            <person name="Lipzen A."/>
            <person name="Sullivan W."/>
            <person name="Andreopoulos W.B."/>
            <person name="Clum A."/>
            <person name="Lindquist E."/>
            <person name="Daum C."/>
            <person name="Ramamoorthy G.K."/>
            <person name="Gryganskyi A."/>
            <person name="Culley D."/>
            <person name="Magnuson J.K."/>
            <person name="James T.Y."/>
            <person name="O'Malley M.A."/>
            <person name="Stajich J.E."/>
            <person name="Spatafora J.W."/>
            <person name="Visel A."/>
            <person name="Grigoriev I.V."/>
        </authorList>
    </citation>
    <scope>NUCLEOTIDE SEQUENCE [LARGE SCALE GENOMIC DNA]</scope>
    <source>
        <strain evidence="2 3">CBS 931.73</strain>
    </source>
</reference>
<dbReference type="Pfam" id="PF09778">
    <property type="entry name" value="Guanylate_cyc_2"/>
    <property type="match status" value="1"/>
</dbReference>
<proteinExistence type="predicted"/>
<protein>
    <submittedName>
        <fullName evidence="2">Uncharacterized protein</fullName>
    </submittedName>
</protein>
<evidence type="ECO:0000313" key="2">
    <source>
        <dbReference type="EMBL" id="ORY00485.1"/>
    </source>
</evidence>
<accession>A0A1Y1YSD6</accession>
<dbReference type="InParanoid" id="A0A1Y1YSD6"/>